<organism evidence="1 2">
    <name type="scientific">Salarias fasciatus</name>
    <name type="common">Jewelled blenny</name>
    <name type="synonym">Blennius fasciatus</name>
    <dbReference type="NCBI Taxonomy" id="181472"/>
    <lineage>
        <taxon>Eukaryota</taxon>
        <taxon>Metazoa</taxon>
        <taxon>Chordata</taxon>
        <taxon>Craniata</taxon>
        <taxon>Vertebrata</taxon>
        <taxon>Euteleostomi</taxon>
        <taxon>Actinopterygii</taxon>
        <taxon>Neopterygii</taxon>
        <taxon>Teleostei</taxon>
        <taxon>Neoteleostei</taxon>
        <taxon>Acanthomorphata</taxon>
        <taxon>Ovalentaria</taxon>
        <taxon>Blenniimorphae</taxon>
        <taxon>Blenniiformes</taxon>
        <taxon>Blennioidei</taxon>
        <taxon>Blenniidae</taxon>
        <taxon>Salariinae</taxon>
        <taxon>Salarias</taxon>
    </lineage>
</organism>
<dbReference type="Proteomes" id="UP000472267">
    <property type="component" value="Chromosome 4"/>
</dbReference>
<dbReference type="AlphaFoldDB" id="A0A672HUS0"/>
<accession>A0A672HUS0</accession>
<name>A0A672HUS0_SALFA</name>
<evidence type="ECO:0000313" key="1">
    <source>
        <dbReference type="Ensembl" id="ENSSFAP00005032704.1"/>
    </source>
</evidence>
<sequence length="82" mass="9268">ASEDLKWMKAVQMRRIYHSCVHRVNLSQPDSMSVQRGQSLTSTCQVSGYSLTDNSDATGWIRQLLHDGRRQRTAAVHALLGR</sequence>
<reference evidence="1" key="1">
    <citation type="submission" date="2019-06" db="EMBL/GenBank/DDBJ databases">
        <authorList>
            <consortium name="Wellcome Sanger Institute Data Sharing"/>
        </authorList>
    </citation>
    <scope>NUCLEOTIDE SEQUENCE [LARGE SCALE GENOMIC DNA]</scope>
</reference>
<dbReference type="SUPFAM" id="SSF48726">
    <property type="entry name" value="Immunoglobulin"/>
    <property type="match status" value="1"/>
</dbReference>
<dbReference type="Gene3D" id="2.60.40.10">
    <property type="entry name" value="Immunoglobulins"/>
    <property type="match status" value="1"/>
</dbReference>
<dbReference type="InterPro" id="IPR013783">
    <property type="entry name" value="Ig-like_fold"/>
</dbReference>
<dbReference type="Ensembl" id="ENSSFAT00005033859.1">
    <property type="protein sequence ID" value="ENSSFAP00005032704.1"/>
    <property type="gene ID" value="ENSSFAG00005016566.1"/>
</dbReference>
<evidence type="ECO:0008006" key="3">
    <source>
        <dbReference type="Google" id="ProtNLM"/>
    </source>
</evidence>
<dbReference type="InParanoid" id="A0A672HUS0"/>
<reference evidence="1" key="3">
    <citation type="submission" date="2025-09" db="UniProtKB">
        <authorList>
            <consortium name="Ensembl"/>
        </authorList>
    </citation>
    <scope>IDENTIFICATION</scope>
</reference>
<reference evidence="1" key="2">
    <citation type="submission" date="2025-08" db="UniProtKB">
        <authorList>
            <consortium name="Ensembl"/>
        </authorList>
    </citation>
    <scope>IDENTIFICATION</scope>
</reference>
<keyword evidence="2" id="KW-1185">Reference proteome</keyword>
<dbReference type="InterPro" id="IPR036179">
    <property type="entry name" value="Ig-like_dom_sf"/>
</dbReference>
<evidence type="ECO:0000313" key="2">
    <source>
        <dbReference type="Proteomes" id="UP000472267"/>
    </source>
</evidence>
<protein>
    <recommendedName>
        <fullName evidence="3">Ig-like domain-containing protein</fullName>
    </recommendedName>
</protein>
<proteinExistence type="predicted"/>